<feature type="region of interest" description="Disordered" evidence="1">
    <location>
        <begin position="1642"/>
        <end position="1690"/>
    </location>
</feature>
<organism evidence="6 7">
    <name type="scientific">Lolium multiflorum</name>
    <name type="common">Italian ryegrass</name>
    <name type="synonym">Lolium perenne subsp. multiflorum</name>
    <dbReference type="NCBI Taxonomy" id="4521"/>
    <lineage>
        <taxon>Eukaryota</taxon>
        <taxon>Viridiplantae</taxon>
        <taxon>Streptophyta</taxon>
        <taxon>Embryophyta</taxon>
        <taxon>Tracheophyta</taxon>
        <taxon>Spermatophyta</taxon>
        <taxon>Magnoliopsida</taxon>
        <taxon>Liliopsida</taxon>
        <taxon>Poales</taxon>
        <taxon>Poaceae</taxon>
        <taxon>BOP clade</taxon>
        <taxon>Pooideae</taxon>
        <taxon>Poodae</taxon>
        <taxon>Poeae</taxon>
        <taxon>Poeae Chloroplast Group 2 (Poeae type)</taxon>
        <taxon>Loliodinae</taxon>
        <taxon>Loliinae</taxon>
        <taxon>Lolium</taxon>
    </lineage>
</organism>
<dbReference type="InterPro" id="IPR004242">
    <property type="entry name" value="Transposase_21"/>
</dbReference>
<dbReference type="InterPro" id="IPR011320">
    <property type="entry name" value="RNase_H1_N"/>
</dbReference>
<feature type="domain" description="DUF4218" evidence="4">
    <location>
        <begin position="696"/>
        <end position="795"/>
    </location>
</feature>
<evidence type="ECO:0000313" key="6">
    <source>
        <dbReference type="EMBL" id="KAK1632312.1"/>
    </source>
</evidence>
<dbReference type="EMBL" id="JAUUTY010000005">
    <property type="protein sequence ID" value="KAK1632312.1"/>
    <property type="molecule type" value="Genomic_DNA"/>
</dbReference>
<dbReference type="SUPFAM" id="SSF54001">
    <property type="entry name" value="Cysteine proteinases"/>
    <property type="match status" value="1"/>
</dbReference>
<gene>
    <name evidence="6" type="ORF">QYE76_006627</name>
</gene>
<feature type="region of interest" description="Disordered" evidence="1">
    <location>
        <begin position="1152"/>
        <end position="1254"/>
    </location>
</feature>
<dbReference type="PANTHER" id="PTHR48258:SF9">
    <property type="entry name" value="OS01G0348150 PROTEIN"/>
    <property type="match status" value="1"/>
</dbReference>
<feature type="domain" description="DUF8039" evidence="5">
    <location>
        <begin position="1699"/>
        <end position="1791"/>
    </location>
</feature>
<feature type="compositionally biased region" description="Basic residues" evidence="1">
    <location>
        <begin position="1920"/>
        <end position="1929"/>
    </location>
</feature>
<accession>A0AAD8W2E7</accession>
<feature type="compositionally biased region" description="Basic and acidic residues" evidence="1">
    <location>
        <begin position="1172"/>
        <end position="1181"/>
    </location>
</feature>
<feature type="compositionally biased region" description="Polar residues" evidence="1">
    <location>
        <begin position="1642"/>
        <end position="1659"/>
    </location>
</feature>
<dbReference type="InterPro" id="IPR009027">
    <property type="entry name" value="Ribosomal_bL9/RNase_H1_N"/>
</dbReference>
<evidence type="ECO:0000259" key="5">
    <source>
        <dbReference type="Pfam" id="PF26133"/>
    </source>
</evidence>
<evidence type="ECO:0000259" key="4">
    <source>
        <dbReference type="Pfam" id="PF13960"/>
    </source>
</evidence>
<protein>
    <recommendedName>
        <fullName evidence="8">Transposon protein</fullName>
    </recommendedName>
</protein>
<dbReference type="SUPFAM" id="SSF55658">
    <property type="entry name" value="L9 N-domain-like"/>
    <property type="match status" value="1"/>
</dbReference>
<feature type="domain" description="Ribonuclease H1 N-terminal" evidence="3">
    <location>
        <begin position="2223"/>
        <end position="2263"/>
    </location>
</feature>
<feature type="compositionally biased region" description="Basic and acidic residues" evidence="1">
    <location>
        <begin position="37"/>
        <end position="70"/>
    </location>
</feature>
<evidence type="ECO:0000313" key="7">
    <source>
        <dbReference type="Proteomes" id="UP001231189"/>
    </source>
</evidence>
<feature type="region of interest" description="Disordered" evidence="1">
    <location>
        <begin position="585"/>
        <end position="609"/>
    </location>
</feature>
<feature type="transmembrane region" description="Helical" evidence="2">
    <location>
        <begin position="2278"/>
        <end position="2298"/>
    </location>
</feature>
<sequence length="2300" mass="259959">MEGHTQWMSDDGDDDIDGDDDGDDDGGDDDNEGDGEDAPHDNGEEVEEDGAHVDGDQEGREEHAADEDMSRNTPLTAAVQDRHVQELLLSNTSTDPKIAGRRKAKLDQLEVDSRTPLYDAARGTEESRLRYALDIMEMKAKHKWTDTSVDELFGYLKIHFPKDNTCAGSLQEAKKIVCPLDLPHQKYHACISDCVIYRNEHANLDTCPQCGESRYKRGTRKSPRKVVWYFPLTPRLQRYFVDPKEAKLMRWHAERKEAVMRDVERVENPVLTHPSDASQWKTLDDEYYEEFGKEPRNIRLGASTDGLNPFGNQSSKHSTWPVFVWMYNLPPWLCLKKKYIHMSMLIQGPTQPGSDINLYLELLKEELVTLWEEGIETWDAYGQETFRMKAALLTTVQDYLGYGYIACQVCHGHKACVRCMEKTPFLQLGKDPGSSKTVYMRHRMWLPKNDPWRKRGDLFNGKDEVEGPPPRRSGEEIDTLLKNWKDCPPAGKIKIQKRKKGDKRKKKEPGPLLGVWKRRSVFWDLPYWKILGTPHSLDVMHITKNVCESLLGTVLNMPERTKDGSKARHDLMALDIRKELHFAQVDQETEEEETDGRKRKRVAKQRETPRPSCFTLNPDELEQFFKCLLEVKFPLGYAGLIRRWLDPTKKIFSGMKSHDCHVMMTQILPVAIRGIMEPHVRATLTDLCNVFDVITRKSITVKKLGRLQEEIVTILCEMEMYFPPAFFDIMVHLLVHIVDDIEDLGPAFLHNMMALERMNGFIKGYVRNRAHPDGSIVQGFLTEECISFCKNYLNEDDPHPVGLPANKHLGRFEGVGHNAGRRELDADQDDRRTDFNRAHLVALQHMNEVEPWVDQHINMIKSRADKPMTEEEVFRAHNSSFASWFKDQIDANPPPMASGVDKMILALSCGPAPNLMTYQKYDINGYTFSTEERDKRSDYQNSGVTMESYTGEEKKRYYGRIEEIWELDYVGEKLPMFRVRWATDVTKEDAYVTTMRLPPKSKTKNPTAQNEPWVLAKHVEQCFFITDPSRPSRVVVRRGKRALVGMDGVADEQDFDGLVGDPMMEEPDEDDRTYTLRRRRTTLPSRSAAVVAPAASIRRRRCPCRSRSAAVVAPAAVAAPAVAACPLPQSIPRLVEADDDLLLKSFLAEVSEAPQSIRRRSSDPNEDVDGSSQRKLDEHYRLMVSDQLEELPGSDDESSEEGDDEMDNDGEDERAAADETTDSGVAGGSSDTTTEAKRKRKQRRPNRVGTTRDIITAVDAKTGLPTEPKHVAKGYGLQLGAILRDVVDVNETKLRTKKKQHLQAQLLARLHARYEFPVEYRNEDPKDNIVNRRALSKFSKNLSGYKTMLRGMLGDNETWEEIQRHFPRMTLEQYNKFLENEELEYTKRQSTWGKELADKNIGHHNLGCRGFEGKQPVWDKEDQAYINAGLEPPFAKYKDPLFRAYLRSRYHRELGGKRVTKPDVVVGVELVADAKVMALEKAVLTEQAAAESAGSSSQTSTGKVPWDTPFIRGLNTVKARPLLDKPHRVPGAGGGRKLADYGLDVPASTKESRQAQKDREHEALLKKVADLETTMEQRVSAEVQQRVSAEVQQRVSAEVASKVDDAVATRVNEIIPDLVLSMKNYFAGGQKGPMPVISLGASNSDNRPPTRHAQCTPNLVTPPAGNVGAREDSPDLGGPSTSPSVTCTPGLGPSTRAELDALTENATPCTLLLNVDNKLKAVASGSVILPTQRIFHCVRMDDSVSRVRVNRSLPGCQDLHPPYQPPETETPLTLGDLKNHILLWPKALIRLNTAASGSEASYGMVTPQDATAAPSPPPAGGPFGPDSQPDSQPESQHGNALDIDQAPIDTFIAEMEGDGVSPYKPPADRTLKKKLFLSQETPEQEDPTAFTAPPRVGLTPRTLLGATTEGMKQNATPSCSKKKARKRKKSGDVAASKKVVNDKLPTPWRKMHHLGQPMLPAHIVQQVTPDMRSLHDAVLMKEDLLLRDRNPSYPVLTAKVPTGFGFVTTYPADLMFIRYEDIFRLLNMQQLDRNLVRLLSLSMAHDIAMENTADIAIMDPFYMTPTVVQNEQAFLAKYIKDFLVLNKDKKCFAIPYFREFKYCTLLLFHPYHSHVSYLDSGLDPDKDFTDLKSTLDKALSGFIAEVGIDKIRHEKKVKGCYVCNHITKFPCLKQSAHDNGMEAWFAILQMRSIVRSQNDLLLPSSLQRMFVNMADTTDENMTYYVVYHGRVPGVYEDWEDCRRQVHRFSGNSYKGYTTLEEAETRYANFRAGQRREMWRTPFIVMMLAATVSLVYYVIVV</sequence>
<feature type="region of interest" description="Disordered" evidence="1">
    <location>
        <begin position="456"/>
        <end position="475"/>
    </location>
</feature>
<evidence type="ECO:0000259" key="3">
    <source>
        <dbReference type="Pfam" id="PF01693"/>
    </source>
</evidence>
<dbReference type="InterPro" id="IPR038765">
    <property type="entry name" value="Papain-like_cys_pep_sf"/>
</dbReference>
<reference evidence="6" key="1">
    <citation type="submission" date="2023-07" db="EMBL/GenBank/DDBJ databases">
        <title>A chromosome-level genome assembly of Lolium multiflorum.</title>
        <authorList>
            <person name="Chen Y."/>
            <person name="Copetti D."/>
            <person name="Kolliker R."/>
            <person name="Studer B."/>
        </authorList>
    </citation>
    <scope>NUCLEOTIDE SEQUENCE</scope>
    <source>
        <strain evidence="6">02402/16</strain>
        <tissue evidence="6">Leaf</tissue>
    </source>
</reference>
<dbReference type="Proteomes" id="UP001231189">
    <property type="component" value="Unassembled WGS sequence"/>
</dbReference>
<comment type="caution">
    <text evidence="6">The sequence shown here is derived from an EMBL/GenBank/DDBJ whole genome shotgun (WGS) entry which is preliminary data.</text>
</comment>
<keyword evidence="2" id="KW-0812">Transmembrane</keyword>
<proteinExistence type="predicted"/>
<feature type="region of interest" description="Disordered" evidence="1">
    <location>
        <begin position="1"/>
        <end position="73"/>
    </location>
</feature>
<dbReference type="PANTHER" id="PTHR48258">
    <property type="entry name" value="DUF4218 DOMAIN-CONTAINING PROTEIN-RELATED"/>
    <property type="match status" value="1"/>
</dbReference>
<feature type="region of interest" description="Disordered" evidence="1">
    <location>
        <begin position="1806"/>
        <end position="1839"/>
    </location>
</feature>
<feature type="compositionally biased region" description="Basic and acidic residues" evidence="1">
    <location>
        <begin position="456"/>
        <end position="465"/>
    </location>
</feature>
<evidence type="ECO:0000256" key="2">
    <source>
        <dbReference type="SAM" id="Phobius"/>
    </source>
</evidence>
<feature type="compositionally biased region" description="Polar residues" evidence="1">
    <location>
        <begin position="1828"/>
        <end position="1838"/>
    </location>
</feature>
<dbReference type="Pfam" id="PF26133">
    <property type="entry name" value="DUF8039"/>
    <property type="match status" value="1"/>
</dbReference>
<name>A0AAD8W2E7_LOLMU</name>
<dbReference type="Gene3D" id="3.40.970.10">
    <property type="entry name" value="Ribonuclease H1, N-terminal domain"/>
    <property type="match status" value="1"/>
</dbReference>
<feature type="compositionally biased region" description="Polar residues" evidence="1">
    <location>
        <begin position="1910"/>
        <end position="1919"/>
    </location>
</feature>
<dbReference type="InterPro" id="IPR058352">
    <property type="entry name" value="DUF8039"/>
</dbReference>
<evidence type="ECO:0000256" key="1">
    <source>
        <dbReference type="SAM" id="MobiDB-lite"/>
    </source>
</evidence>
<dbReference type="InterPro" id="IPR037056">
    <property type="entry name" value="RNase_H1_N_sf"/>
</dbReference>
<dbReference type="Pfam" id="PF13960">
    <property type="entry name" value="DUF4218"/>
    <property type="match status" value="1"/>
</dbReference>
<keyword evidence="7" id="KW-1185">Reference proteome</keyword>
<feature type="region of interest" description="Disordered" evidence="1">
    <location>
        <begin position="1908"/>
        <end position="1937"/>
    </location>
</feature>
<dbReference type="InterPro" id="IPR025452">
    <property type="entry name" value="DUF4218"/>
</dbReference>
<keyword evidence="2" id="KW-0472">Membrane</keyword>
<evidence type="ECO:0008006" key="8">
    <source>
        <dbReference type="Google" id="ProtNLM"/>
    </source>
</evidence>
<dbReference type="Pfam" id="PF01693">
    <property type="entry name" value="Cauli_VI"/>
    <property type="match status" value="1"/>
</dbReference>
<feature type="compositionally biased region" description="Acidic residues" evidence="1">
    <location>
        <begin position="1187"/>
        <end position="1212"/>
    </location>
</feature>
<feature type="compositionally biased region" description="Basic residues" evidence="1">
    <location>
        <begin position="1237"/>
        <end position="1246"/>
    </location>
</feature>
<keyword evidence="2" id="KW-1133">Transmembrane helix</keyword>
<dbReference type="Pfam" id="PF02992">
    <property type="entry name" value="Transposase_21"/>
    <property type="match status" value="1"/>
</dbReference>
<feature type="compositionally biased region" description="Acidic residues" evidence="1">
    <location>
        <begin position="10"/>
        <end position="36"/>
    </location>
</feature>